<feature type="transmembrane region" description="Helical" evidence="1">
    <location>
        <begin position="203"/>
        <end position="227"/>
    </location>
</feature>
<keyword evidence="1" id="KW-1133">Transmembrane helix</keyword>
<name>A0A1Y2H595_9FUNG</name>
<dbReference type="STRING" id="64571.A0A1Y2H595"/>
<dbReference type="GO" id="GO:0006457">
    <property type="term" value="P:protein folding"/>
    <property type="evidence" value="ECO:0007669"/>
    <property type="project" value="TreeGrafter"/>
</dbReference>
<protein>
    <submittedName>
        <fullName evidence="2">Chitin synthase III catalytic subunit</fullName>
    </submittedName>
</protein>
<dbReference type="GO" id="GO:0051082">
    <property type="term" value="F:unfolded protein binding"/>
    <property type="evidence" value="ECO:0007669"/>
    <property type="project" value="TreeGrafter"/>
</dbReference>
<keyword evidence="3" id="KW-1185">Reference proteome</keyword>
<feature type="transmembrane region" description="Helical" evidence="1">
    <location>
        <begin position="101"/>
        <end position="123"/>
    </location>
</feature>
<feature type="transmembrane region" description="Helical" evidence="1">
    <location>
        <begin position="236"/>
        <end position="256"/>
    </location>
</feature>
<evidence type="ECO:0000313" key="3">
    <source>
        <dbReference type="Proteomes" id="UP000193648"/>
    </source>
</evidence>
<dbReference type="Proteomes" id="UP000193648">
    <property type="component" value="Unassembled WGS sequence"/>
</dbReference>
<reference evidence="2 3" key="1">
    <citation type="submission" date="2016-07" db="EMBL/GenBank/DDBJ databases">
        <title>Pervasive Adenine N6-methylation of Active Genes in Fungi.</title>
        <authorList>
            <consortium name="DOE Joint Genome Institute"/>
            <person name="Mondo S.J."/>
            <person name="Dannebaum R.O."/>
            <person name="Kuo R.C."/>
            <person name="Labutti K."/>
            <person name="Haridas S."/>
            <person name="Kuo A."/>
            <person name="Salamov A."/>
            <person name="Ahrendt S.R."/>
            <person name="Lipzen A."/>
            <person name="Sullivan W."/>
            <person name="Andreopoulos W.B."/>
            <person name="Clum A."/>
            <person name="Lindquist E."/>
            <person name="Daum C."/>
            <person name="Ramamoorthy G.K."/>
            <person name="Gryganskyi A."/>
            <person name="Culley D."/>
            <person name="Magnuson J.K."/>
            <person name="James T.Y."/>
            <person name="O'Malley M.A."/>
            <person name="Stajich J.E."/>
            <person name="Spatafora J.W."/>
            <person name="Visel A."/>
            <person name="Grigoriev I.V."/>
        </authorList>
    </citation>
    <scope>NUCLEOTIDE SEQUENCE [LARGE SCALE GENOMIC DNA]</scope>
    <source>
        <strain evidence="2 3">NRRL 3116</strain>
    </source>
</reference>
<dbReference type="GO" id="GO:0005789">
    <property type="term" value="C:endoplasmic reticulum membrane"/>
    <property type="evidence" value="ECO:0007669"/>
    <property type="project" value="TreeGrafter"/>
</dbReference>
<feature type="transmembrane region" description="Helical" evidence="1">
    <location>
        <begin position="268"/>
        <end position="289"/>
    </location>
</feature>
<dbReference type="GeneID" id="33563592"/>
<dbReference type="PANTHER" id="PTHR35329">
    <property type="entry name" value="CHITIN SYNTHASE EXPORT CHAPERONE"/>
    <property type="match status" value="1"/>
</dbReference>
<dbReference type="InterPro" id="IPR022057">
    <property type="entry name" value="Chs7"/>
</dbReference>
<feature type="transmembrane region" description="Helical" evidence="1">
    <location>
        <begin position="70"/>
        <end position="89"/>
    </location>
</feature>
<organism evidence="2 3">
    <name type="scientific">Lobosporangium transversale</name>
    <dbReference type="NCBI Taxonomy" id="64571"/>
    <lineage>
        <taxon>Eukaryota</taxon>
        <taxon>Fungi</taxon>
        <taxon>Fungi incertae sedis</taxon>
        <taxon>Mucoromycota</taxon>
        <taxon>Mortierellomycotina</taxon>
        <taxon>Mortierellomycetes</taxon>
        <taxon>Mortierellales</taxon>
        <taxon>Mortierellaceae</taxon>
        <taxon>Lobosporangium</taxon>
    </lineage>
</organism>
<keyword evidence="1" id="KW-0812">Transmembrane</keyword>
<dbReference type="OrthoDB" id="5582162at2759"/>
<dbReference type="RefSeq" id="XP_021886556.1">
    <property type="nucleotide sequence ID" value="XM_022021748.1"/>
</dbReference>
<evidence type="ECO:0000313" key="2">
    <source>
        <dbReference type="EMBL" id="ORZ28883.1"/>
    </source>
</evidence>
<dbReference type="Pfam" id="PF12271">
    <property type="entry name" value="Chs7"/>
    <property type="match status" value="1"/>
</dbReference>
<keyword evidence="1" id="KW-0472">Membrane</keyword>
<evidence type="ECO:0000256" key="1">
    <source>
        <dbReference type="SAM" id="Phobius"/>
    </source>
</evidence>
<dbReference type="PANTHER" id="PTHR35329:SF1">
    <property type="entry name" value="CHITIN SYNTHASE EXPORT CHAPERONE"/>
    <property type="match status" value="1"/>
</dbReference>
<feature type="transmembrane region" description="Helical" evidence="1">
    <location>
        <begin position="129"/>
        <end position="153"/>
    </location>
</feature>
<dbReference type="AlphaFoldDB" id="A0A1Y2H595"/>
<gene>
    <name evidence="2" type="ORF">BCR41DRAFT_330386</name>
</gene>
<proteinExistence type="predicted"/>
<feature type="transmembrane region" description="Helical" evidence="1">
    <location>
        <begin position="165"/>
        <end position="183"/>
    </location>
</feature>
<sequence length="306" mass="34162">MVPWFGDIYSLCFMACVPLPTCNLLKNATLQARPQPQSYSSTIQVHEQEQFHQCFLYGSNNNDSSIQDPGTMTVSLLGFFFIAFLLSNSHRKSSAVGRIEMSILFMIYSCILFLQIFTIGGVGSSSKKFIIWATALHLGATVSFFWTLIVNAFILYQFVDDGTKLTTRFITGTNLVWIAGTTFMSLDLTMDITGKHYGQSPGLFFLTLIFPAIAVLLYMILVTILVFRVLEVYKSLFYIAIASIMFAAGQVVRFGVSRSLVASTYGRVNGSMFGTLLDLISIALLYQFWNSITEGKRHLSLFNVVS</sequence>
<dbReference type="InParanoid" id="A0A1Y2H595"/>
<comment type="caution">
    <text evidence="2">The sequence shown here is derived from an EMBL/GenBank/DDBJ whole genome shotgun (WGS) entry which is preliminary data.</text>
</comment>
<dbReference type="EMBL" id="MCFF01000001">
    <property type="protein sequence ID" value="ORZ28883.1"/>
    <property type="molecule type" value="Genomic_DNA"/>
</dbReference>
<accession>A0A1Y2H595</accession>